<dbReference type="RefSeq" id="WP_085938248.1">
    <property type="nucleotide sequence ID" value="NZ_FUWJ01000022.1"/>
</dbReference>
<proteinExistence type="predicted"/>
<name>A0A1T4TML2_9HYPH</name>
<keyword evidence="1" id="KW-0732">Signal</keyword>
<gene>
    <name evidence="2" type="ORF">SAMN02745126_06519</name>
</gene>
<evidence type="ECO:0000256" key="1">
    <source>
        <dbReference type="ARBA" id="ARBA00022729"/>
    </source>
</evidence>
<dbReference type="EMBL" id="FUWJ01000022">
    <property type="protein sequence ID" value="SKA41715.1"/>
    <property type="molecule type" value="Genomic_DNA"/>
</dbReference>
<evidence type="ECO:0000313" key="3">
    <source>
        <dbReference type="Proteomes" id="UP000190092"/>
    </source>
</evidence>
<dbReference type="SUPFAM" id="SSF51126">
    <property type="entry name" value="Pectin lyase-like"/>
    <property type="match status" value="2"/>
</dbReference>
<dbReference type="STRING" id="225324.SAMN02745126_06519"/>
<reference evidence="3" key="1">
    <citation type="submission" date="2017-02" db="EMBL/GenBank/DDBJ databases">
        <authorList>
            <person name="Varghese N."/>
            <person name="Submissions S."/>
        </authorList>
    </citation>
    <scope>NUCLEOTIDE SEQUENCE [LARGE SCALE GENOMIC DNA]</scope>
    <source>
        <strain evidence="3">ATCC 27094</strain>
    </source>
</reference>
<dbReference type="Pfam" id="PF12951">
    <property type="entry name" value="PATR"/>
    <property type="match status" value="3"/>
</dbReference>
<keyword evidence="3" id="KW-1185">Reference proteome</keyword>
<accession>A0A1T4TML2</accession>
<dbReference type="AlphaFoldDB" id="A0A1T4TML2"/>
<sequence>MGSRTSGVLALIAVLIVALATDPALAQSWNFYSSLGQSTTLNFNTAMSANQDATLNVKVGNTNLGSIPMDTGSNGILSSAFVPTAGDTYLGPGTETLTSSKITYNGNLYQTTVTIGSGANTVTSKVTVLQVTSITSAACPQGCAPGTVAYMGVGFNRGVSTVTALTPGTLINTNPFINVTAINGTAVTNLQQGYIISSTGITLGLNSTNTQNYAFVKLMPDTSPSPSSQAGTVWQQAPATVVVNGVAGSGTILPDSGIGYSYLTPPKYVGQTPCPTPPGGACLPSSATVMIYLPGQTTPQLAMYSLTDPGSPLSPAWIAINPPSSTTFVNTGRLFYLGFDYLYDPASGFVGYASVDPTYASVTPMVALIGTVDLADNFSSTYPTYLFGPTTLLEAGTGTISAVVSGSGGLTIGSGTVILQGVNTYLGGTTVTGGATLGIQADSGLGDASGGLTLNNGYLLLEGSFATARAITLGAGGGAILTNGNTLTVNQGISGTGGLLVSGSGQVVMAAANSYTGATMVNAGSTLALTGAGSIASSSGLTNNGTFDISGASSTVSLTSLAGNGAVNLGSRTLAITNGSGIFSGVIGGSGDLTVAGGFLGLTGNNTYTGMTNVTGGTLAVNGSIASTVTTAAGGTLTGSGQITGDVVNYGTFAPGNPYGTMTVNGDLAQTQGSTQYASVNSSGQVGNAVVTGTASLQGGTVSVAAAPGSYALSTTYRILRANGGLSGTYSSVTSSLPFLLPSLSYDANDAYVTLQIGGFQKAAQTATQMAVANALNASAQTATGDYASVMSAFSSLSTGQMSAVLNALSGQNYAAFSTSMTQAAQMFMNSFLSQAGGGSRTSGNVAGGGGSRVALAEACDVESACDTTTPAKWGAWGGGVGGVGSVGAGTGMGAVTYNLGGFAA</sequence>
<organism evidence="2 3">
    <name type="scientific">Enhydrobacter aerosaccus</name>
    <dbReference type="NCBI Taxonomy" id="225324"/>
    <lineage>
        <taxon>Bacteria</taxon>
        <taxon>Pseudomonadati</taxon>
        <taxon>Pseudomonadota</taxon>
        <taxon>Alphaproteobacteria</taxon>
        <taxon>Hyphomicrobiales</taxon>
        <taxon>Enhydrobacter</taxon>
    </lineage>
</organism>
<dbReference type="NCBIfam" id="TIGR02601">
    <property type="entry name" value="autotrns_rpt"/>
    <property type="match status" value="1"/>
</dbReference>
<protein>
    <submittedName>
        <fullName evidence="2">Autotransporter-associated beta strand repeat-containing protein</fullName>
    </submittedName>
</protein>
<dbReference type="Proteomes" id="UP000190092">
    <property type="component" value="Unassembled WGS sequence"/>
</dbReference>
<evidence type="ECO:0000313" key="2">
    <source>
        <dbReference type="EMBL" id="SKA41715.1"/>
    </source>
</evidence>
<dbReference type="InterPro" id="IPR013425">
    <property type="entry name" value="Autotrns_rpt"/>
</dbReference>
<feature type="non-terminal residue" evidence="2">
    <location>
        <position position="905"/>
    </location>
</feature>
<dbReference type="InterPro" id="IPR011050">
    <property type="entry name" value="Pectin_lyase_fold/virulence"/>
</dbReference>